<keyword evidence="2" id="KW-1185">Reference proteome</keyword>
<accession>A0ACC1NQC1</accession>
<proteinExistence type="predicted"/>
<dbReference type="EMBL" id="JANJQO010000172">
    <property type="protein sequence ID" value="KAJ2980796.1"/>
    <property type="molecule type" value="Genomic_DNA"/>
</dbReference>
<sequence>MASKVDENLASKVQHCLQRAKDFAFNTLMEDGYWHGELKSNVTITSEYIFLRQAFNLDITKDQTAYRNYLLSEQNEDGSWSLAPDLPGDVSTTSEAYLALRILGVDAKEPCMQRARNSVRRLGGIAKVRVFTRIFFATFGLFPWKAVPQLPVELILLPAFSAINIYKLASWARSTIIPLVILCHHQPVYGLPNGLSSQNDFLDDLWLDPSQKMVPYSTSIWSLLWNGSYADAAFTIADGVLAGLGGLRWVPYLRTFARRKAVEWIIERQEPSGDWAGIFPPMHAGIYALMLEGFTLNDRPVKTGIEALERFAVQDLAGKRIQPCVSPIWDTALMSIALCELKRANSVEREKISRAIKWLLSHQRLGSEGDWRVYRPHLAPGGWTFEIHNSWYPDVDDTAAVILALVKQDPSMVWAPAVIKAQEWILGMQNIDGGWAAFDFQNDSLFLNRIPFSDMDSLCDPSTADVTGRVIEAFGLIISIRRNSKESIIGKDTSIERLRIAALRAIDYLASIQEASGAWFGRWGSNYIYGTSNVLCGLAYFKDDYTVASNLVEPAIGWLRSVEREEGGWGESLLSYKTPEAAGCGPSTPSQTAWALMALLAHVPRNDEAIQRGIRWLLLTQESEEAEANIDAASQEKVSGTMYIPDETVVIMNELAEYERLILEDGVIECPDLPNITKASRLLVDFHLWRNACWINGRTHTHIATPRCIPMVYLSGVAKYGSKRDVP</sequence>
<evidence type="ECO:0000313" key="2">
    <source>
        <dbReference type="Proteomes" id="UP001143910"/>
    </source>
</evidence>
<gene>
    <name evidence="1" type="ORF">NQ176_g2423</name>
</gene>
<organism evidence="1 2">
    <name type="scientific">Zarea fungicola</name>
    <dbReference type="NCBI Taxonomy" id="93591"/>
    <lineage>
        <taxon>Eukaryota</taxon>
        <taxon>Fungi</taxon>
        <taxon>Dikarya</taxon>
        <taxon>Ascomycota</taxon>
        <taxon>Pezizomycotina</taxon>
        <taxon>Sordariomycetes</taxon>
        <taxon>Hypocreomycetidae</taxon>
        <taxon>Hypocreales</taxon>
        <taxon>Cordycipitaceae</taxon>
        <taxon>Zarea</taxon>
    </lineage>
</organism>
<reference evidence="1" key="1">
    <citation type="submission" date="2022-08" db="EMBL/GenBank/DDBJ databases">
        <title>Genome Sequence of Lecanicillium fungicola.</title>
        <authorList>
            <person name="Buettner E."/>
        </authorList>
    </citation>
    <scope>NUCLEOTIDE SEQUENCE</scope>
    <source>
        <strain evidence="1">Babe33</strain>
    </source>
</reference>
<evidence type="ECO:0000313" key="1">
    <source>
        <dbReference type="EMBL" id="KAJ2980796.1"/>
    </source>
</evidence>
<name>A0ACC1NQC1_9HYPO</name>
<protein>
    <submittedName>
        <fullName evidence="1">Uncharacterized protein</fullName>
    </submittedName>
</protein>
<comment type="caution">
    <text evidence="1">The sequence shown here is derived from an EMBL/GenBank/DDBJ whole genome shotgun (WGS) entry which is preliminary data.</text>
</comment>
<dbReference type="Proteomes" id="UP001143910">
    <property type="component" value="Unassembled WGS sequence"/>
</dbReference>